<dbReference type="PATRIC" id="fig|582515.4.peg.1105"/>
<name>U5DCU2_9CHRO</name>
<protein>
    <submittedName>
        <fullName evidence="2">Transposase</fullName>
    </submittedName>
</protein>
<dbReference type="Pfam" id="PF01710">
    <property type="entry name" value="HTH_Tnp_IS630"/>
    <property type="match status" value="1"/>
</dbReference>
<dbReference type="InParanoid" id="U5DCU2"/>
<sequence>MPAPYSEDLRLKALAAVDRGDRKSHVCRTFGIGRSTLDDWLKRRQTSGTVAHTPHYRRGPQPKIADLEYFRDFAATHGHLTQEQMAQRWSQPISNRTIGKALKKIGFTRKKRPKAIENVTKPSKEPS</sequence>
<feature type="domain" description="HTH psq-type" evidence="1">
    <location>
        <begin position="1"/>
        <end position="47"/>
    </location>
</feature>
<dbReference type="GO" id="GO:0003677">
    <property type="term" value="F:DNA binding"/>
    <property type="evidence" value="ECO:0007669"/>
    <property type="project" value="InterPro"/>
</dbReference>
<dbReference type="SUPFAM" id="SSF46689">
    <property type="entry name" value="Homeodomain-like"/>
    <property type="match status" value="1"/>
</dbReference>
<accession>U5DCU2</accession>
<gene>
    <name evidence="2" type="ORF">KR51_00009920</name>
</gene>
<evidence type="ECO:0000313" key="2">
    <source>
        <dbReference type="EMBL" id="ERN42348.1"/>
    </source>
</evidence>
<reference evidence="2 3" key="1">
    <citation type="submission" date="2013-05" db="EMBL/GenBank/DDBJ databases">
        <title>Draft genome sequence of Rubidibacter lacunae KORDI 51-2.</title>
        <authorList>
            <person name="Choi D.H."/>
            <person name="Noh J.H."/>
            <person name="Kwon K.-K."/>
            <person name="Lee J.-H."/>
            <person name="Ryu J.-Y."/>
        </authorList>
    </citation>
    <scope>NUCLEOTIDE SEQUENCE [LARGE SCALE GENOMIC DNA]</scope>
    <source>
        <strain evidence="2 3">KORDI 51-2</strain>
    </source>
</reference>
<dbReference type="InterPro" id="IPR002622">
    <property type="entry name" value="Transposase_14"/>
</dbReference>
<keyword evidence="3" id="KW-1185">Reference proteome</keyword>
<evidence type="ECO:0000313" key="3">
    <source>
        <dbReference type="Proteomes" id="UP000016960"/>
    </source>
</evidence>
<dbReference type="RefSeq" id="WP_022605256.1">
    <property type="nucleotide sequence ID" value="NZ_ASSJ01000024.1"/>
</dbReference>
<dbReference type="Gene3D" id="1.10.10.10">
    <property type="entry name" value="Winged helix-like DNA-binding domain superfamily/Winged helix DNA-binding domain"/>
    <property type="match status" value="1"/>
</dbReference>
<evidence type="ECO:0000259" key="1">
    <source>
        <dbReference type="PROSITE" id="PS50960"/>
    </source>
</evidence>
<dbReference type="InterPro" id="IPR007889">
    <property type="entry name" value="HTH_Psq"/>
</dbReference>
<organism evidence="2 3">
    <name type="scientific">Rubidibacter lacunae KORDI 51-2</name>
    <dbReference type="NCBI Taxonomy" id="582515"/>
    <lineage>
        <taxon>Bacteria</taxon>
        <taxon>Bacillati</taxon>
        <taxon>Cyanobacteriota</taxon>
        <taxon>Cyanophyceae</taxon>
        <taxon>Oscillatoriophycideae</taxon>
        <taxon>Chroococcales</taxon>
        <taxon>Aphanothecaceae</taxon>
        <taxon>Rubidibacter</taxon>
    </lineage>
</organism>
<dbReference type="InterPro" id="IPR036388">
    <property type="entry name" value="WH-like_DNA-bd_sf"/>
</dbReference>
<dbReference type="STRING" id="582515.KR51_00009920"/>
<dbReference type="eggNOG" id="COG3415">
    <property type="taxonomic scope" value="Bacteria"/>
</dbReference>
<dbReference type="EMBL" id="ASSJ01000024">
    <property type="protein sequence ID" value="ERN42348.1"/>
    <property type="molecule type" value="Genomic_DNA"/>
</dbReference>
<comment type="caution">
    <text evidence="2">The sequence shown here is derived from an EMBL/GenBank/DDBJ whole genome shotgun (WGS) entry which is preliminary data.</text>
</comment>
<dbReference type="Proteomes" id="UP000016960">
    <property type="component" value="Unassembled WGS sequence"/>
</dbReference>
<dbReference type="InterPro" id="IPR009057">
    <property type="entry name" value="Homeodomain-like_sf"/>
</dbReference>
<proteinExistence type="predicted"/>
<dbReference type="PROSITE" id="PS50960">
    <property type="entry name" value="HTH_PSQ"/>
    <property type="match status" value="1"/>
</dbReference>
<dbReference type="AlphaFoldDB" id="U5DCU2"/>